<proteinExistence type="predicted"/>
<sequence length="354" mass="38528">MIPGATVIDVDVHNHPASVEDLVPYLDDHWREYLAKTAFAGPPDSAYPPAAPNTGAAPAEVLGDRTRLEEAALGSGDAERAVLSCTYAVESIHNPYAAQAMAAAANDWQAREWLAGDGGGRLGASIVVASQDPDLAAEEIDRVAGTPGFVQVLLPLRSAVPYGNRRFRPIFAAAARHGLVVALHYGGSPGNPPTASGWPSYYAEQYAGMAAIAQTQLTSLIAEGLFDLLPTLRVTVAEAGFCWVPQWLWRADKDWQMLGREIPWVRSPPHEYVRRHVRFSLRPIDGPTDPQALARVVEETEPIHLGSLLMYASDFPHAHGDDEDLRFLDLVSPATRDRILHDTAAAWYPFSERS</sequence>
<gene>
    <name evidence="3" type="ORF">AVDCRST_MAG79-2123</name>
</gene>
<evidence type="ECO:0000259" key="2">
    <source>
        <dbReference type="Pfam" id="PF04909"/>
    </source>
</evidence>
<reference evidence="3" key="1">
    <citation type="submission" date="2020-02" db="EMBL/GenBank/DDBJ databases">
        <authorList>
            <person name="Meier V. D."/>
        </authorList>
    </citation>
    <scope>NUCLEOTIDE SEQUENCE</scope>
    <source>
        <strain evidence="3">AVDCRST_MAG79</strain>
    </source>
</reference>
<dbReference type="PANTHER" id="PTHR21240:SF28">
    <property type="entry name" value="ISO-OROTATE DECARBOXYLASE (EUROFUNG)"/>
    <property type="match status" value="1"/>
</dbReference>
<dbReference type="SUPFAM" id="SSF51556">
    <property type="entry name" value="Metallo-dependent hydrolases"/>
    <property type="match status" value="1"/>
</dbReference>
<dbReference type="Gene3D" id="3.20.20.140">
    <property type="entry name" value="Metal-dependent hydrolases"/>
    <property type="match status" value="1"/>
</dbReference>
<dbReference type="GO" id="GO:0019748">
    <property type="term" value="P:secondary metabolic process"/>
    <property type="evidence" value="ECO:0007669"/>
    <property type="project" value="TreeGrafter"/>
</dbReference>
<dbReference type="InterPro" id="IPR032465">
    <property type="entry name" value="ACMSD"/>
</dbReference>
<dbReference type="EMBL" id="CADCWC010000316">
    <property type="protein sequence ID" value="CAA9544009.1"/>
    <property type="molecule type" value="Genomic_DNA"/>
</dbReference>
<dbReference type="GO" id="GO:0005737">
    <property type="term" value="C:cytoplasm"/>
    <property type="evidence" value="ECO:0007669"/>
    <property type="project" value="TreeGrafter"/>
</dbReference>
<dbReference type="InterPro" id="IPR006680">
    <property type="entry name" value="Amidohydro-rel"/>
</dbReference>
<protein>
    <recommendedName>
        <fullName evidence="2">Amidohydrolase-related domain-containing protein</fullName>
    </recommendedName>
</protein>
<dbReference type="Pfam" id="PF04909">
    <property type="entry name" value="Amidohydro_2"/>
    <property type="match status" value="1"/>
</dbReference>
<dbReference type="PANTHER" id="PTHR21240">
    <property type="entry name" value="2-AMINO-3-CARBOXYLMUCONATE-6-SEMIALDEHYDE DECARBOXYLASE"/>
    <property type="match status" value="1"/>
</dbReference>
<keyword evidence="1" id="KW-0456">Lyase</keyword>
<feature type="domain" description="Amidohydrolase-related" evidence="2">
    <location>
        <begin position="77"/>
        <end position="350"/>
    </location>
</feature>
<evidence type="ECO:0000313" key="3">
    <source>
        <dbReference type="EMBL" id="CAA9544009.1"/>
    </source>
</evidence>
<dbReference type="InterPro" id="IPR032466">
    <property type="entry name" value="Metal_Hydrolase"/>
</dbReference>
<accession>A0A6J4U8R9</accession>
<dbReference type="GO" id="GO:0016831">
    <property type="term" value="F:carboxy-lyase activity"/>
    <property type="evidence" value="ECO:0007669"/>
    <property type="project" value="InterPro"/>
</dbReference>
<name>A0A6J4U8R9_9ACTN</name>
<dbReference type="AlphaFoldDB" id="A0A6J4U8R9"/>
<dbReference type="GO" id="GO:0016787">
    <property type="term" value="F:hydrolase activity"/>
    <property type="evidence" value="ECO:0007669"/>
    <property type="project" value="InterPro"/>
</dbReference>
<evidence type="ECO:0000256" key="1">
    <source>
        <dbReference type="ARBA" id="ARBA00023239"/>
    </source>
</evidence>
<organism evidence="3">
    <name type="scientific">uncultured Thermoleophilia bacterium</name>
    <dbReference type="NCBI Taxonomy" id="1497501"/>
    <lineage>
        <taxon>Bacteria</taxon>
        <taxon>Bacillati</taxon>
        <taxon>Actinomycetota</taxon>
        <taxon>Thermoleophilia</taxon>
        <taxon>environmental samples</taxon>
    </lineage>
</organism>